<dbReference type="SUPFAM" id="SSF50886">
    <property type="entry name" value="D-aminopeptidase, middle and C-terminal domains"/>
    <property type="match status" value="1"/>
</dbReference>
<keyword evidence="1 4" id="KW-0645">Protease</keyword>
<dbReference type="InterPro" id="IPR050491">
    <property type="entry name" value="AmpC-like"/>
</dbReference>
<keyword evidence="4" id="KW-0378">Hydrolase</keyword>
<protein>
    <submittedName>
        <fullName evidence="4">Aminopeptidase</fullName>
        <ecNumber evidence="4">3.4.11.19</ecNumber>
    </submittedName>
</protein>
<dbReference type="InterPro" id="IPR001466">
    <property type="entry name" value="Beta-lactam-related"/>
</dbReference>
<evidence type="ECO:0000313" key="4">
    <source>
        <dbReference type="EMBL" id="PSH54654.1"/>
    </source>
</evidence>
<dbReference type="InterPro" id="IPR012856">
    <property type="entry name" value="DAP_B_dom"/>
</dbReference>
<organism evidence="4 5">
    <name type="scientific">Phyllobacterium endophyticum</name>
    <dbReference type="NCBI Taxonomy" id="1149773"/>
    <lineage>
        <taxon>Bacteria</taxon>
        <taxon>Pseudomonadati</taxon>
        <taxon>Pseudomonadota</taxon>
        <taxon>Alphaproteobacteria</taxon>
        <taxon>Hyphomicrobiales</taxon>
        <taxon>Phyllobacteriaceae</taxon>
        <taxon>Phyllobacterium</taxon>
    </lineage>
</organism>
<feature type="domain" description="Beta-lactamase-related" evidence="2">
    <location>
        <begin position="11"/>
        <end position="321"/>
    </location>
</feature>
<dbReference type="AlphaFoldDB" id="A0A2P7AKB9"/>
<evidence type="ECO:0000256" key="1">
    <source>
        <dbReference type="ARBA" id="ARBA00022438"/>
    </source>
</evidence>
<comment type="caution">
    <text evidence="4">The sequence shown here is derived from an EMBL/GenBank/DDBJ whole genome shotgun (WGS) entry which is preliminary data.</text>
</comment>
<accession>A0A2P7AKB9</accession>
<evidence type="ECO:0000259" key="3">
    <source>
        <dbReference type="Pfam" id="PF07930"/>
    </source>
</evidence>
<dbReference type="EMBL" id="PGGN01000008">
    <property type="protein sequence ID" value="PSH54654.1"/>
    <property type="molecule type" value="Genomic_DNA"/>
</dbReference>
<keyword evidence="5" id="KW-1185">Reference proteome</keyword>
<dbReference type="Gene3D" id="3.40.710.10">
    <property type="entry name" value="DD-peptidase/beta-lactamase superfamily"/>
    <property type="match status" value="1"/>
</dbReference>
<name>A0A2P7AKB9_9HYPH</name>
<proteinExistence type="predicted"/>
<sequence>MTPDLERAAEKVAEQFAGPGGTLAVVKGGVVLIKKAWGYANTSEGRCMTAETIFPICSVTKQFTCALLLDLFPDAEVALAERLRAFLPSLGTQRPTIRDLCNNQSGIRDYATLSILAGGAAEATFDRANARAILEQTASLQFAPGTEYCYSNSNFHILASLIEEATGTDFGALLRERLFAPAKMTTAKLVTDSATYPSDCTGYEGNFESGFFAAVNRSHWIGDAGISASLEDLISWERYLQEASKWEGSLYNRIATEQSFIDGTPAPYGYGLAHGLVGNVKVVGHTGGMRGWRIHRTFASDAGVSAIVMFNHEANAKEAAESLIASATGSGNGTDSSAVSRYYVNGSEALLAEVVSDPPHGVMVVAEGDETIICPALANPINETAHLDEDQLEPPMAERRRVFKKLGSAAGKKLEGRFFCPELAATLVVRETSGITYASFHGPLGKSDLFILKSLGEDVWQTPNLRSIDVAPGPLSIMRRISPDGTLVLLVSAPLARNVAFSYIG</sequence>
<dbReference type="GO" id="GO:0004177">
    <property type="term" value="F:aminopeptidase activity"/>
    <property type="evidence" value="ECO:0007669"/>
    <property type="project" value="UniProtKB-KW"/>
</dbReference>
<dbReference type="Pfam" id="PF07930">
    <property type="entry name" value="DAP_B"/>
    <property type="match status" value="1"/>
</dbReference>
<feature type="domain" description="D-aminopeptidase" evidence="3">
    <location>
        <begin position="397"/>
        <end position="501"/>
    </location>
</feature>
<evidence type="ECO:0000259" key="2">
    <source>
        <dbReference type="Pfam" id="PF00144"/>
    </source>
</evidence>
<evidence type="ECO:0000313" key="5">
    <source>
        <dbReference type="Proteomes" id="UP000241158"/>
    </source>
</evidence>
<dbReference type="InterPro" id="IPR012338">
    <property type="entry name" value="Beta-lactam/transpept-like"/>
</dbReference>
<dbReference type="Gene3D" id="2.40.128.50">
    <property type="match status" value="1"/>
</dbReference>
<dbReference type="Proteomes" id="UP000241158">
    <property type="component" value="Unassembled WGS sequence"/>
</dbReference>
<dbReference type="OrthoDB" id="7791015at2"/>
<dbReference type="RefSeq" id="WP_106719558.1">
    <property type="nucleotide sequence ID" value="NZ_JACHXT010000003.1"/>
</dbReference>
<dbReference type="Pfam" id="PF00144">
    <property type="entry name" value="Beta-lactamase"/>
    <property type="match status" value="1"/>
</dbReference>
<dbReference type="NCBIfam" id="NF009622">
    <property type="entry name" value="PRK13128.1"/>
    <property type="match status" value="1"/>
</dbReference>
<dbReference type="InterPro" id="IPR027279">
    <property type="entry name" value="D_amino_pept/lipop_sf"/>
</dbReference>
<gene>
    <name evidence="4" type="ORF">CU100_26110</name>
</gene>
<keyword evidence="1 4" id="KW-0031">Aminopeptidase</keyword>
<reference evidence="5" key="1">
    <citation type="submission" date="2017-11" db="EMBL/GenBank/DDBJ databases">
        <authorList>
            <person name="Kuznetsova I."/>
            <person name="Sazanova A."/>
            <person name="Chirak E."/>
            <person name="Safronova V."/>
            <person name="Willems A."/>
        </authorList>
    </citation>
    <scope>NUCLEOTIDE SEQUENCE [LARGE SCALE GENOMIC DNA]</scope>
    <source>
        <strain evidence="5">PEPV15</strain>
    </source>
</reference>
<dbReference type="SUPFAM" id="SSF56601">
    <property type="entry name" value="beta-lactamase/transpeptidase-like"/>
    <property type="match status" value="1"/>
</dbReference>
<dbReference type="EC" id="3.4.11.19" evidence="4"/>
<dbReference type="PANTHER" id="PTHR46825:SF9">
    <property type="entry name" value="BETA-LACTAMASE-RELATED DOMAIN-CONTAINING PROTEIN"/>
    <property type="match status" value="1"/>
</dbReference>
<dbReference type="PANTHER" id="PTHR46825">
    <property type="entry name" value="D-ALANYL-D-ALANINE-CARBOXYPEPTIDASE/ENDOPEPTIDASE AMPH"/>
    <property type="match status" value="1"/>
</dbReference>